<evidence type="ECO:0000313" key="4">
    <source>
        <dbReference type="Proteomes" id="UP000076962"/>
    </source>
</evidence>
<sequence length="253" mass="28496">MIFNYFFINNLIKVNKNPVELAKMSQDSTVKIKGFFREKDLFLSDDVNWRGAGVIIDKTDEFYVILTNLHVIGFWQIYDSDLLTPEINEYSLDIQTVNSNDWVTVRKILVNAKLKDFALIYIKTAADYPILPLSRQKPQQGMNVYAMGHPSGLDFTFTSGVISALRETRSDLEVPYQLIQTDTVLNPGNSGGPLLDEKGQLVGIVVSKVSEKCGLNFAIPAQEIIASFEHQEFVEFPLVPAQIGLFVEQLKQA</sequence>
<dbReference type="PRINTS" id="PR00834">
    <property type="entry name" value="PROTEASES2C"/>
</dbReference>
<dbReference type="EMBL" id="LUTY01000555">
    <property type="protein sequence ID" value="OAD23103.1"/>
    <property type="molecule type" value="Genomic_DNA"/>
</dbReference>
<dbReference type="SUPFAM" id="SSF50494">
    <property type="entry name" value="Trypsin-like serine proteases"/>
    <property type="match status" value="1"/>
</dbReference>
<dbReference type="Pfam" id="PF13365">
    <property type="entry name" value="Trypsin_2"/>
    <property type="match status" value="1"/>
</dbReference>
<dbReference type="InterPro" id="IPR009003">
    <property type="entry name" value="Peptidase_S1_PA"/>
</dbReference>
<keyword evidence="1" id="KW-0645">Protease</keyword>
<keyword evidence="4" id="KW-1185">Reference proteome</keyword>
<dbReference type="PANTHER" id="PTHR43343:SF3">
    <property type="entry name" value="PROTEASE DO-LIKE 8, CHLOROPLASTIC"/>
    <property type="match status" value="1"/>
</dbReference>
<protein>
    <submittedName>
        <fullName evidence="3">HtrA2 peptidase</fullName>
    </submittedName>
</protein>
<dbReference type="InterPro" id="IPR001940">
    <property type="entry name" value="Peptidase_S1C"/>
</dbReference>
<reference evidence="3 4" key="1">
    <citation type="submission" date="2016-05" db="EMBL/GenBank/DDBJ databases">
        <title>Single-cell genome of chain-forming Candidatus Thiomargarita nelsonii and comparison to other large sulfur-oxidizing bacteria.</title>
        <authorList>
            <person name="Winkel M."/>
            <person name="Salman V."/>
            <person name="Woyke T."/>
            <person name="Schulz-Vogt H."/>
            <person name="Richter M."/>
            <person name="Flood B."/>
            <person name="Bailey J."/>
            <person name="Amann R."/>
            <person name="Mussmann M."/>
        </authorList>
    </citation>
    <scope>NUCLEOTIDE SEQUENCE [LARGE SCALE GENOMIC DNA]</scope>
    <source>
        <strain evidence="3 4">THI036</strain>
    </source>
</reference>
<dbReference type="AlphaFoldDB" id="A0A176S4V2"/>
<evidence type="ECO:0000256" key="2">
    <source>
        <dbReference type="ARBA" id="ARBA00022801"/>
    </source>
</evidence>
<organism evidence="3 4">
    <name type="scientific">Candidatus Thiomargarita nelsonii</name>
    <dbReference type="NCBI Taxonomy" id="1003181"/>
    <lineage>
        <taxon>Bacteria</taxon>
        <taxon>Pseudomonadati</taxon>
        <taxon>Pseudomonadota</taxon>
        <taxon>Gammaproteobacteria</taxon>
        <taxon>Thiotrichales</taxon>
        <taxon>Thiotrichaceae</taxon>
        <taxon>Thiomargarita</taxon>
    </lineage>
</organism>
<name>A0A176S4V2_9GAMM</name>
<dbReference type="PANTHER" id="PTHR43343">
    <property type="entry name" value="PEPTIDASE S12"/>
    <property type="match status" value="1"/>
</dbReference>
<comment type="caution">
    <text evidence="3">The sequence shown here is derived from an EMBL/GenBank/DDBJ whole genome shotgun (WGS) entry which is preliminary data.</text>
</comment>
<dbReference type="Gene3D" id="2.40.10.120">
    <property type="match status" value="1"/>
</dbReference>
<keyword evidence="2" id="KW-0378">Hydrolase</keyword>
<gene>
    <name evidence="3" type="ORF">THIOM_001071</name>
</gene>
<evidence type="ECO:0000256" key="1">
    <source>
        <dbReference type="ARBA" id="ARBA00022670"/>
    </source>
</evidence>
<evidence type="ECO:0000313" key="3">
    <source>
        <dbReference type="EMBL" id="OAD23103.1"/>
    </source>
</evidence>
<dbReference type="GO" id="GO:0004252">
    <property type="term" value="F:serine-type endopeptidase activity"/>
    <property type="evidence" value="ECO:0007669"/>
    <property type="project" value="InterPro"/>
</dbReference>
<dbReference type="Proteomes" id="UP000076962">
    <property type="component" value="Unassembled WGS sequence"/>
</dbReference>
<proteinExistence type="predicted"/>
<dbReference type="InterPro" id="IPR051201">
    <property type="entry name" value="Chloro_Bact_Ser_Proteases"/>
</dbReference>
<accession>A0A176S4V2</accession>
<dbReference type="GO" id="GO:0006508">
    <property type="term" value="P:proteolysis"/>
    <property type="evidence" value="ECO:0007669"/>
    <property type="project" value="UniProtKB-KW"/>
</dbReference>